<dbReference type="Proteomes" id="UP000293902">
    <property type="component" value="Chromosome"/>
</dbReference>
<dbReference type="RefSeq" id="WP_111958696.1">
    <property type="nucleotide sequence ID" value="NZ_CP036313.1"/>
</dbReference>
<evidence type="ECO:0000313" key="3">
    <source>
        <dbReference type="Proteomes" id="UP000248798"/>
    </source>
</evidence>
<dbReference type="Proteomes" id="UP000248798">
    <property type="component" value="Unassembled WGS sequence"/>
</dbReference>
<dbReference type="AlphaFoldDB" id="A0A328F896"/>
<protein>
    <submittedName>
        <fullName evidence="2">Uncharacterized protein</fullName>
    </submittedName>
</protein>
<keyword evidence="4" id="KW-1185">Reference proteome</keyword>
<evidence type="ECO:0000313" key="4">
    <source>
        <dbReference type="Proteomes" id="UP000293902"/>
    </source>
</evidence>
<evidence type="ECO:0000313" key="2">
    <source>
        <dbReference type="EMBL" id="RAM00878.1"/>
    </source>
</evidence>
<evidence type="ECO:0000313" key="1">
    <source>
        <dbReference type="EMBL" id="QBH14717.1"/>
    </source>
</evidence>
<proteinExistence type="predicted"/>
<reference evidence="2 3" key="1">
    <citation type="submission" date="2018-06" db="EMBL/GenBank/DDBJ databases">
        <title>Complete Genome Sequence of Desulfobacter hydrogenophilus (DSM3380).</title>
        <authorList>
            <person name="Marietou A."/>
            <person name="Schreiber L."/>
            <person name="Marshall I."/>
            <person name="Jorgensen B."/>
        </authorList>
    </citation>
    <scope>NUCLEOTIDE SEQUENCE [LARGE SCALE GENOMIC DNA]</scope>
    <source>
        <strain evidence="2 3">DSM 3380</strain>
    </source>
</reference>
<dbReference type="EMBL" id="QLNI01000036">
    <property type="protein sequence ID" value="RAM00878.1"/>
    <property type="molecule type" value="Genomic_DNA"/>
</dbReference>
<reference evidence="1 4" key="2">
    <citation type="submission" date="2019-02" db="EMBL/GenBank/DDBJ databases">
        <title>Complete genome sequence of Desulfobacter hydrogenophilus AcRS1.</title>
        <authorList>
            <person name="Marietou A."/>
            <person name="Lund M.B."/>
            <person name="Marshall I.P.G."/>
            <person name="Schreiber L."/>
            <person name="Jorgensen B."/>
        </authorList>
    </citation>
    <scope>NUCLEOTIDE SEQUENCE [LARGE SCALE GENOMIC DNA]</scope>
    <source>
        <strain evidence="1 4">AcRS1</strain>
    </source>
</reference>
<accession>A0A328F896</accession>
<name>A0A328F896_9BACT</name>
<dbReference type="OrthoDB" id="4846903at2"/>
<sequence>MPRLSQKKSKHTHYLQFISDPARLAKALADTEPTEQLTAWLNRLKRLYGVPFNYLVPNEKMLPNESIRFFQVDFNWIDALLEGACSIGHANETEARHAALLTAKLHAACGMTGATGNISAPTQVTGFLLRSQVVSGWPKLEVVAYGQDGTELTNVLRMEHISPSLLLYLVEGKIDHLLLREPAVGLHFGIDINGEKNLRYVTVPADAPAGTKPGDQMAVEPVPPTFRDKGNRTLKLNQLAANTATTLYANQANNAPDGSKLPFTSAEFALEMVEGTQEVEFQSNGSQ</sequence>
<gene>
    <name evidence="2" type="ORF">DO021_16570</name>
    <name evidence="1" type="ORF">EYB58_18415</name>
</gene>
<organism evidence="2 3">
    <name type="scientific">Desulfobacter hydrogenophilus</name>
    <dbReference type="NCBI Taxonomy" id="2291"/>
    <lineage>
        <taxon>Bacteria</taxon>
        <taxon>Pseudomonadati</taxon>
        <taxon>Thermodesulfobacteriota</taxon>
        <taxon>Desulfobacteria</taxon>
        <taxon>Desulfobacterales</taxon>
        <taxon>Desulfobacteraceae</taxon>
        <taxon>Desulfobacter</taxon>
    </lineage>
</organism>
<dbReference type="EMBL" id="CP036313">
    <property type="protein sequence ID" value="QBH14717.1"/>
    <property type="molecule type" value="Genomic_DNA"/>
</dbReference>